<evidence type="ECO:0000313" key="1">
    <source>
        <dbReference type="EMBL" id="MFD2649173.1"/>
    </source>
</evidence>
<name>A0ABW5QNF3_9HYPH</name>
<evidence type="ECO:0000313" key="2">
    <source>
        <dbReference type="Proteomes" id="UP001597521"/>
    </source>
</evidence>
<gene>
    <name evidence="1" type="ORF">ACFSX5_15390</name>
</gene>
<reference evidence="2" key="1">
    <citation type="journal article" date="2019" name="Int. J. Syst. Evol. Microbiol.">
        <title>The Global Catalogue of Microorganisms (GCM) 10K type strain sequencing project: providing services to taxonomists for standard genome sequencing and annotation.</title>
        <authorList>
            <consortium name="The Broad Institute Genomics Platform"/>
            <consortium name="The Broad Institute Genome Sequencing Center for Infectious Disease"/>
            <person name="Wu L."/>
            <person name="Ma J."/>
        </authorList>
    </citation>
    <scope>NUCLEOTIDE SEQUENCE [LARGE SCALE GENOMIC DNA]</scope>
    <source>
        <strain evidence="2">CCM 7427</strain>
    </source>
</reference>
<dbReference type="RefSeq" id="WP_386835660.1">
    <property type="nucleotide sequence ID" value="NZ_JBHUNP010000001.1"/>
</dbReference>
<proteinExistence type="predicted"/>
<accession>A0ABW5QNF3</accession>
<keyword evidence="2" id="KW-1185">Reference proteome</keyword>
<dbReference type="Pfam" id="PF04214">
    <property type="entry name" value="DUF411"/>
    <property type="match status" value="1"/>
</dbReference>
<sequence length="64" mass="6945">MSRCRYLGPSQQCPPPCRCGTGEMAGYVLEGHDPAMAARRLLHLRPTVRGLAVPGMPLVAERRG</sequence>
<dbReference type="EMBL" id="JBHUNP010000001">
    <property type="protein sequence ID" value="MFD2649173.1"/>
    <property type="molecule type" value="Genomic_DNA"/>
</dbReference>
<dbReference type="Proteomes" id="UP001597521">
    <property type="component" value="Unassembled WGS sequence"/>
</dbReference>
<comment type="caution">
    <text evidence="1">The sequence shown here is derived from an EMBL/GenBank/DDBJ whole genome shotgun (WGS) entry which is preliminary data.</text>
</comment>
<organism evidence="1 2">
    <name type="scientific">Devosia albogilva</name>
    <dbReference type="NCBI Taxonomy" id="429726"/>
    <lineage>
        <taxon>Bacteria</taxon>
        <taxon>Pseudomonadati</taxon>
        <taxon>Pseudomonadota</taxon>
        <taxon>Alphaproteobacteria</taxon>
        <taxon>Hyphomicrobiales</taxon>
        <taxon>Devosiaceae</taxon>
        <taxon>Devosia</taxon>
    </lineage>
</organism>
<dbReference type="InterPro" id="IPR007332">
    <property type="entry name" value="DUF411"/>
</dbReference>
<protein>
    <submittedName>
        <fullName evidence="1">DUF411 domain-containing protein</fullName>
    </submittedName>
</protein>